<dbReference type="Gene3D" id="1.10.1400.10">
    <property type="match status" value="1"/>
</dbReference>
<dbReference type="InterPro" id="IPR029055">
    <property type="entry name" value="Ntn_hydrolases_N"/>
</dbReference>
<dbReference type="InterPro" id="IPR043146">
    <property type="entry name" value="Penicillin_amidase_N_B-knob"/>
</dbReference>
<dbReference type="Proteomes" id="UP000632774">
    <property type="component" value="Unassembled WGS sequence"/>
</dbReference>
<keyword evidence="3" id="KW-0865">Zymogen</keyword>
<dbReference type="PANTHER" id="PTHR34218:SF4">
    <property type="entry name" value="ACYL-HOMOSERINE LACTONE ACYLASE QUIP"/>
    <property type="match status" value="1"/>
</dbReference>
<dbReference type="InterPro" id="IPR023343">
    <property type="entry name" value="Penicillin_amidase_dom1"/>
</dbReference>
<protein>
    <submittedName>
        <fullName evidence="4">Penicillin acylase family protein</fullName>
    </submittedName>
</protein>
<keyword evidence="2" id="KW-0378">Hydrolase</keyword>
<evidence type="ECO:0000256" key="2">
    <source>
        <dbReference type="ARBA" id="ARBA00022801"/>
    </source>
</evidence>
<comment type="similarity">
    <text evidence="1">Belongs to the peptidase S45 family.</text>
</comment>
<evidence type="ECO:0000256" key="1">
    <source>
        <dbReference type="ARBA" id="ARBA00006586"/>
    </source>
</evidence>
<dbReference type="RefSeq" id="WP_194105986.1">
    <property type="nucleotide sequence ID" value="NZ_JADFFM010000001.1"/>
</dbReference>
<dbReference type="SUPFAM" id="SSF56235">
    <property type="entry name" value="N-terminal nucleophile aminohydrolases (Ntn hydrolases)"/>
    <property type="match status" value="1"/>
</dbReference>
<dbReference type="InterPro" id="IPR002692">
    <property type="entry name" value="S45"/>
</dbReference>
<proteinExistence type="inferred from homology"/>
<dbReference type="InterPro" id="IPR014395">
    <property type="entry name" value="Pen/GL7ACA/AHL_acylase"/>
</dbReference>
<dbReference type="Gene3D" id="3.60.20.10">
    <property type="entry name" value="Glutamine Phosphoribosylpyrophosphate, subunit 1, domain 1"/>
    <property type="match status" value="1"/>
</dbReference>
<dbReference type="PIRSF" id="PIRSF001227">
    <property type="entry name" value="Pen_acylase"/>
    <property type="match status" value="1"/>
</dbReference>
<reference evidence="4 5" key="1">
    <citation type="submission" date="2020-10" db="EMBL/GenBank/DDBJ databases">
        <title>Mucilaginibacter mali sp. nov., isolated from rhizosphere soil of apple orchard.</title>
        <authorList>
            <person name="Lee J.-S."/>
            <person name="Kim H.S."/>
            <person name="Kim J.-S."/>
        </authorList>
    </citation>
    <scope>NUCLEOTIDE SEQUENCE [LARGE SCALE GENOMIC DNA]</scope>
    <source>
        <strain evidence="4 5">KCTC 23157</strain>
    </source>
</reference>
<keyword evidence="5" id="KW-1185">Reference proteome</keyword>
<evidence type="ECO:0000313" key="4">
    <source>
        <dbReference type="EMBL" id="MBE9666643.1"/>
    </source>
</evidence>
<dbReference type="Gene3D" id="1.10.439.10">
    <property type="entry name" value="Penicillin Amidohydrolase, domain 1"/>
    <property type="match status" value="1"/>
</dbReference>
<dbReference type="Pfam" id="PF01804">
    <property type="entry name" value="Penicil_amidase"/>
    <property type="match status" value="1"/>
</dbReference>
<dbReference type="PANTHER" id="PTHR34218">
    <property type="entry name" value="PEPTIDASE S45 PENICILLIN AMIDASE"/>
    <property type="match status" value="1"/>
</dbReference>
<gene>
    <name evidence="4" type="ORF">IRJ18_09745</name>
</gene>
<evidence type="ECO:0000313" key="5">
    <source>
        <dbReference type="Proteomes" id="UP000632774"/>
    </source>
</evidence>
<dbReference type="CDD" id="cd03747">
    <property type="entry name" value="Ntn_PGA_like"/>
    <property type="match status" value="1"/>
</dbReference>
<dbReference type="InterPro" id="IPR043147">
    <property type="entry name" value="Penicillin_amidase_A-knob"/>
</dbReference>
<dbReference type="EMBL" id="JADFFM010000001">
    <property type="protein sequence ID" value="MBE9666643.1"/>
    <property type="molecule type" value="Genomic_DNA"/>
</dbReference>
<sequence>MKVAKALISVFFTIVLILAVEIKWGDIPSIAVFLNPATGFWQNADSKHIIKEKTLKLKGLKGKVTIRYDENMVPHIFAENEHDLYYAQGYVTASDRLWQMDIQTRSASGRLSEIVGAKALDIDRYHRRMGMVYGAENSLNEMMKDPRVSVMVNAYTEGINTYIHQLWKRDYPIEFKLLDYEPEDWKPINCALLLKLMSETLAGSTDAPAMTAVLKKFGPTATNDLFPDYPMREDPIIPAGTKWNFKALPLPKPSADFLASMLEPVKHREKVEGLGSNNWAIAGSKTASGYPILANDPHLNLTFPSIWYQIQLTAPGINTMGVSIPGTPCVIIGYNNHIAWGETNVATDVLDFYNIKFKDSSHSEYWYNNKWNKTTKRVETINVLHKSPVVDTVIYTHHGPVVYENAGVRPKSRADIPVSAAARWIAHDKSQDILAFYLLNRAKNYDDYREALSYYTAPAQNFIFASADKDIAITVNGKFPLKYKDQGKYILDGSDPANDWQGWIPTDQNPTAKNPERGYLSSANQSSTDQTYPYYLNWSFAPYERAKRINDRLAAMKNATIDSMRVLQTDTYSIRSQDVLPALLSYIDPTKLDETQQQVLEIVKKWNKRFDANEQGATIVNTWWLKFYGMVWNNKFGKDEELMKPSHDRTIKLLLKEPQSKWFDNPKTPIIETCADIVNRSFSAAIDELTKKYGKPGPAWAWGRVKSTHINHLANLDGFGAGKFVAGGAGSVVNALHDGHGPSWRMVVQMGPKVQGYGIFPGGESGNPGSLYYDDMLKTWQAGQLKPLLFLQSVNEQSPRIKSTITLISK</sequence>
<comment type="caution">
    <text evidence="4">The sequence shown here is derived from an EMBL/GenBank/DDBJ whole genome shotgun (WGS) entry which is preliminary data.</text>
</comment>
<organism evidence="4 5">
    <name type="scientific">Mucilaginibacter boryungensis</name>
    <dbReference type="NCBI Taxonomy" id="768480"/>
    <lineage>
        <taxon>Bacteria</taxon>
        <taxon>Pseudomonadati</taxon>
        <taxon>Bacteroidota</taxon>
        <taxon>Sphingobacteriia</taxon>
        <taxon>Sphingobacteriales</taxon>
        <taxon>Sphingobacteriaceae</taxon>
        <taxon>Mucilaginibacter</taxon>
    </lineage>
</organism>
<accession>A0ABR9XI07</accession>
<name>A0ABR9XI07_9SPHI</name>
<evidence type="ECO:0000256" key="3">
    <source>
        <dbReference type="ARBA" id="ARBA00023145"/>
    </source>
</evidence>
<dbReference type="Gene3D" id="2.30.120.10">
    <property type="match status" value="1"/>
</dbReference>